<comment type="caution">
    <text evidence="1">The sequence shown here is derived from an EMBL/GenBank/DDBJ whole genome shotgun (WGS) entry which is preliminary data.</text>
</comment>
<proteinExistence type="predicted"/>
<evidence type="ECO:0000313" key="1">
    <source>
        <dbReference type="EMBL" id="RTZ46697.1"/>
    </source>
</evidence>
<name>A0A432DUE6_9FLAO</name>
<evidence type="ECO:0000313" key="2">
    <source>
        <dbReference type="Proteomes" id="UP000276953"/>
    </source>
</evidence>
<reference evidence="1 2" key="1">
    <citation type="submission" date="2018-12" db="EMBL/GenBank/DDBJ databases">
        <title>Draft Genome Sequence of Chryseobacterium arthrosphaerae strain ED882-96 Isolated from the Blood of a Patient with Liver Cirrhosis in Taiwan.</title>
        <authorList>
            <person name="Lin J.-N."/>
            <person name="Lai C.-H."/>
            <person name="Yang C.-H."/>
            <person name="Huang Y.-H."/>
        </authorList>
    </citation>
    <scope>NUCLEOTIDE SEQUENCE [LARGE SCALE GENOMIC DNA]</scope>
    <source>
        <strain evidence="1 2">ED882-96</strain>
    </source>
</reference>
<sequence>MALSGAEEKGYDEIPLKILNQYEELLAEKGQTSGNIILQISLSFRNGVSVFFSIRVSFDEDLM</sequence>
<dbReference type="AlphaFoldDB" id="A0A432DUE6"/>
<dbReference type="EMBL" id="RYFC01000003">
    <property type="protein sequence ID" value="RTZ46697.1"/>
    <property type="molecule type" value="Genomic_DNA"/>
</dbReference>
<dbReference type="Proteomes" id="UP000276953">
    <property type="component" value="Unassembled WGS sequence"/>
</dbReference>
<gene>
    <name evidence="1" type="ORF">EJ377_22220</name>
</gene>
<organism evidence="1 2">
    <name type="scientific">Chryseobacterium arthrosphaerae</name>
    <dbReference type="NCBI Taxonomy" id="651561"/>
    <lineage>
        <taxon>Bacteria</taxon>
        <taxon>Pseudomonadati</taxon>
        <taxon>Bacteroidota</taxon>
        <taxon>Flavobacteriia</taxon>
        <taxon>Flavobacteriales</taxon>
        <taxon>Weeksellaceae</taxon>
        <taxon>Chryseobacterium group</taxon>
        <taxon>Chryseobacterium</taxon>
    </lineage>
</organism>
<accession>A0A432DUE6</accession>
<protein>
    <submittedName>
        <fullName evidence="1">Uncharacterized protein</fullName>
    </submittedName>
</protein>